<evidence type="ECO:0000256" key="2">
    <source>
        <dbReference type="SAM" id="Phobius"/>
    </source>
</evidence>
<comment type="caution">
    <text evidence="3">The sequence shown here is derived from an EMBL/GenBank/DDBJ whole genome shotgun (WGS) entry which is preliminary data.</text>
</comment>
<dbReference type="AlphaFoldDB" id="A0A2B8BCQ8"/>
<keyword evidence="2" id="KW-0812">Transmembrane</keyword>
<dbReference type="Gene3D" id="2.70.170.10">
    <property type="entry name" value="Neurotransmitter-gated ion-channel ligand-binding domain"/>
    <property type="match status" value="1"/>
</dbReference>
<feature type="region of interest" description="Disordered" evidence="1">
    <location>
        <begin position="1"/>
        <end position="20"/>
    </location>
</feature>
<feature type="transmembrane region" description="Helical" evidence="2">
    <location>
        <begin position="253"/>
        <end position="274"/>
    </location>
</feature>
<sequence length="375" mass="40117">MASGRNDRCRDSRSGEACGRRNGRAGAILTALLLIALAQFALPSWAATEAPPAETGAPPGTAASPPPTADGATPPSAAPARPDGPTEVKVGMYLTQLLDFDMSKRSYYASFWLWYLHDNPEYDPHATVEVANAKSDSVKFASLDTSKGIRWHQEKHGAVLAEDWEITRFPFDRQKLVIMVEDGQSDTGRIRFVADGKNSRIDPAATVPGWTIEGFDLSAQDVTYNTSYGDPTLSEDSVYSRVVATITVKRQGVRLLCSLFVGFGVAFLLALLTFFLDFDSMAGSRIGLCAAAVFAAVGNKYALDGYLPPASTFTLADVIVSTTFASILLAALAVVLMQLTHKRAPRFARIANLVLCLATFAGYIGVNGYAVASAA</sequence>
<feature type="compositionally biased region" description="Low complexity" evidence="1">
    <location>
        <begin position="49"/>
        <end position="80"/>
    </location>
</feature>
<feature type="transmembrane region" description="Helical" evidence="2">
    <location>
        <begin position="351"/>
        <end position="372"/>
    </location>
</feature>
<evidence type="ECO:0008006" key="5">
    <source>
        <dbReference type="Google" id="ProtNLM"/>
    </source>
</evidence>
<protein>
    <recommendedName>
        <fullName evidence="5">Neurotransmitter-gated ion-channel ligand-binding domain-containing protein</fullName>
    </recommendedName>
</protein>
<keyword evidence="2" id="KW-0472">Membrane</keyword>
<evidence type="ECO:0000313" key="3">
    <source>
        <dbReference type="EMBL" id="PGH55550.1"/>
    </source>
</evidence>
<evidence type="ECO:0000256" key="1">
    <source>
        <dbReference type="SAM" id="MobiDB-lite"/>
    </source>
</evidence>
<feature type="transmembrane region" description="Helical" evidence="2">
    <location>
        <begin position="315"/>
        <end position="339"/>
    </location>
</feature>
<feature type="compositionally biased region" description="Basic and acidic residues" evidence="1">
    <location>
        <begin position="1"/>
        <end position="14"/>
    </location>
</feature>
<evidence type="ECO:0000313" key="4">
    <source>
        <dbReference type="Proteomes" id="UP000225379"/>
    </source>
</evidence>
<dbReference type="Proteomes" id="UP000225379">
    <property type="component" value="Unassembled WGS sequence"/>
</dbReference>
<name>A0A2B8BCQ8_9PROT</name>
<dbReference type="EMBL" id="PDKW01000042">
    <property type="protein sequence ID" value="PGH55550.1"/>
    <property type="molecule type" value="Genomic_DNA"/>
</dbReference>
<reference evidence="4" key="1">
    <citation type="submission" date="2017-10" db="EMBL/GenBank/DDBJ databases">
        <authorList>
            <person name="Kravchenko I.K."/>
            <person name="Grouzdev D.S."/>
        </authorList>
    </citation>
    <scope>NUCLEOTIDE SEQUENCE [LARGE SCALE GENOMIC DNA]</scope>
    <source>
        <strain evidence="4">B2</strain>
    </source>
</reference>
<organism evidence="3 4">
    <name type="scientific">Azospirillum palustre</name>
    <dbReference type="NCBI Taxonomy" id="2044885"/>
    <lineage>
        <taxon>Bacteria</taxon>
        <taxon>Pseudomonadati</taxon>
        <taxon>Pseudomonadota</taxon>
        <taxon>Alphaproteobacteria</taxon>
        <taxon>Rhodospirillales</taxon>
        <taxon>Azospirillaceae</taxon>
        <taxon>Azospirillum</taxon>
    </lineage>
</organism>
<keyword evidence="4" id="KW-1185">Reference proteome</keyword>
<feature type="region of interest" description="Disordered" evidence="1">
    <location>
        <begin position="49"/>
        <end position="85"/>
    </location>
</feature>
<dbReference type="Gene3D" id="1.20.58.390">
    <property type="entry name" value="Neurotransmitter-gated ion-channel transmembrane domain"/>
    <property type="match status" value="1"/>
</dbReference>
<accession>A0A2B8BCQ8</accession>
<keyword evidence="2" id="KW-1133">Transmembrane helix</keyword>
<dbReference type="GO" id="GO:0016020">
    <property type="term" value="C:membrane"/>
    <property type="evidence" value="ECO:0007669"/>
    <property type="project" value="InterPro"/>
</dbReference>
<gene>
    <name evidence="3" type="ORF">CRT60_19870</name>
</gene>
<dbReference type="InterPro" id="IPR036734">
    <property type="entry name" value="Neur_chan_lig-bd_sf"/>
</dbReference>
<dbReference type="InterPro" id="IPR038050">
    <property type="entry name" value="Neuro_actylchol_rec"/>
</dbReference>
<proteinExistence type="predicted"/>
<dbReference type="GO" id="GO:0005230">
    <property type="term" value="F:extracellular ligand-gated monoatomic ion channel activity"/>
    <property type="evidence" value="ECO:0007669"/>
    <property type="project" value="InterPro"/>
</dbReference>
<dbReference type="OrthoDB" id="1492908at2"/>